<protein>
    <recommendedName>
        <fullName evidence="1">Carrier domain-containing protein</fullName>
    </recommendedName>
</protein>
<sequence>MTRTEVTGKLLDIFSRQFEIEDIGLNDNLREDHEFDSIDAIELLREIEIMLDTPLTREEKKKAMDILTLDQIVDYVMDLAKARAA</sequence>
<dbReference type="RefSeq" id="WP_155313904.1">
    <property type="nucleotide sequence ID" value="NZ_AP021879.1"/>
</dbReference>
<dbReference type="EMBL" id="AP021879">
    <property type="protein sequence ID" value="BBO93296.1"/>
    <property type="molecule type" value="Genomic_DNA"/>
</dbReference>
<name>A0A5K8ALC3_9BACT</name>
<dbReference type="Proteomes" id="UP000422108">
    <property type="component" value="Chromosome"/>
</dbReference>
<evidence type="ECO:0000259" key="1">
    <source>
        <dbReference type="PROSITE" id="PS50075"/>
    </source>
</evidence>
<proteinExistence type="predicted"/>
<feature type="domain" description="Carrier" evidence="1">
    <location>
        <begin position="1"/>
        <end position="80"/>
    </location>
</feature>
<dbReference type="PROSITE" id="PS50075">
    <property type="entry name" value="CARRIER"/>
    <property type="match status" value="1"/>
</dbReference>
<organism evidence="2 3">
    <name type="scientific">Desulfosarcina ovata subsp. ovata</name>
    <dbReference type="NCBI Taxonomy" id="2752305"/>
    <lineage>
        <taxon>Bacteria</taxon>
        <taxon>Pseudomonadati</taxon>
        <taxon>Thermodesulfobacteriota</taxon>
        <taxon>Desulfobacteria</taxon>
        <taxon>Desulfobacterales</taxon>
        <taxon>Desulfosarcinaceae</taxon>
        <taxon>Desulfosarcina</taxon>
    </lineage>
</organism>
<dbReference type="AlphaFoldDB" id="A0A5K8ALC3"/>
<dbReference type="InterPro" id="IPR009081">
    <property type="entry name" value="PP-bd_ACP"/>
</dbReference>
<dbReference type="SUPFAM" id="SSF47336">
    <property type="entry name" value="ACP-like"/>
    <property type="match status" value="1"/>
</dbReference>
<evidence type="ECO:0000313" key="3">
    <source>
        <dbReference type="Proteomes" id="UP000422108"/>
    </source>
</evidence>
<keyword evidence="3" id="KW-1185">Reference proteome</keyword>
<reference evidence="2 3" key="1">
    <citation type="submission" date="2019-11" db="EMBL/GenBank/DDBJ databases">
        <title>Comparative genomics of hydrocarbon-degrading Desulfosarcina strains.</title>
        <authorList>
            <person name="Watanabe M."/>
            <person name="Kojima H."/>
            <person name="Fukui M."/>
        </authorList>
    </citation>
    <scope>NUCLEOTIDE SEQUENCE [LARGE SCALE GENOMIC DNA]</scope>
    <source>
        <strain evidence="3">oXyS1</strain>
    </source>
</reference>
<dbReference type="Gene3D" id="1.10.1200.10">
    <property type="entry name" value="ACP-like"/>
    <property type="match status" value="1"/>
</dbReference>
<dbReference type="InterPro" id="IPR036736">
    <property type="entry name" value="ACP-like_sf"/>
</dbReference>
<dbReference type="Pfam" id="PF00550">
    <property type="entry name" value="PP-binding"/>
    <property type="match status" value="1"/>
</dbReference>
<gene>
    <name evidence="2" type="ORF">DSCOOX_64760</name>
</gene>
<evidence type="ECO:0000313" key="2">
    <source>
        <dbReference type="EMBL" id="BBO93296.1"/>
    </source>
</evidence>
<accession>A0A5K8ALC3</accession>